<feature type="chain" id="PRO_5047367448" evidence="1">
    <location>
        <begin position="23"/>
        <end position="239"/>
    </location>
</feature>
<gene>
    <name evidence="2" type="ORF">JAO74_14815</name>
</gene>
<evidence type="ECO:0000313" key="2">
    <source>
        <dbReference type="EMBL" id="MBJ6123067.1"/>
    </source>
</evidence>
<accession>A0ABS0XSQ9</accession>
<keyword evidence="3" id="KW-1185">Reference proteome</keyword>
<evidence type="ECO:0000256" key="1">
    <source>
        <dbReference type="SAM" id="SignalP"/>
    </source>
</evidence>
<name>A0ABS0XSQ9_9SPHN</name>
<proteinExistence type="predicted"/>
<evidence type="ECO:0000313" key="3">
    <source>
        <dbReference type="Proteomes" id="UP000640426"/>
    </source>
</evidence>
<organism evidence="2 3">
    <name type="scientific">Sphingomonas mollis</name>
    <dbReference type="NCBI Taxonomy" id="2795726"/>
    <lineage>
        <taxon>Bacteria</taxon>
        <taxon>Pseudomonadati</taxon>
        <taxon>Pseudomonadota</taxon>
        <taxon>Alphaproteobacteria</taxon>
        <taxon>Sphingomonadales</taxon>
        <taxon>Sphingomonadaceae</taxon>
        <taxon>Sphingomonas</taxon>
    </lineage>
</organism>
<comment type="caution">
    <text evidence="2">The sequence shown here is derived from an EMBL/GenBank/DDBJ whole genome shotgun (WGS) entry which is preliminary data.</text>
</comment>
<sequence length="239" mass="25202">MVRVSFRIVALVASFLSLPVAAQEMLSAPASMVPAVAVIDDAAPMLPAGASPNFEPPVADGAGGYLTPNRGLSAEETTWHLRVALNVAALGCRGAAADQLIDGYNALLTMHKATLATITDAVAQRYKARFGANWQAYQDDAMTRLYNFWALPPAKEAFCAAALGVIRDLGAIAPDALPAFAATALPRLEAPMLAFFVEFDRYRIARTAWQARHAPASVMIAAQAAPVQIASVRVGVGEP</sequence>
<dbReference type="EMBL" id="JAELXS010000008">
    <property type="protein sequence ID" value="MBJ6123067.1"/>
    <property type="molecule type" value="Genomic_DNA"/>
</dbReference>
<feature type="signal peptide" evidence="1">
    <location>
        <begin position="1"/>
        <end position="22"/>
    </location>
</feature>
<keyword evidence="1" id="KW-0732">Signal</keyword>
<reference evidence="3" key="1">
    <citation type="submission" date="2020-12" db="EMBL/GenBank/DDBJ databases">
        <title>Hymenobacter sp.</title>
        <authorList>
            <person name="Kim M.K."/>
        </authorList>
    </citation>
    <scope>NUCLEOTIDE SEQUENCE [LARGE SCALE GENOMIC DNA]</scope>
    <source>
        <strain evidence="3">BT553</strain>
    </source>
</reference>
<dbReference type="RefSeq" id="WP_199039745.1">
    <property type="nucleotide sequence ID" value="NZ_JAELXS010000008.1"/>
</dbReference>
<dbReference type="Proteomes" id="UP000640426">
    <property type="component" value="Unassembled WGS sequence"/>
</dbReference>
<protein>
    <submittedName>
        <fullName evidence="2">Uncharacterized protein</fullName>
    </submittedName>
</protein>